<evidence type="ECO:0008006" key="2">
    <source>
        <dbReference type="Google" id="ProtNLM"/>
    </source>
</evidence>
<reference evidence="1" key="1">
    <citation type="journal article" date="2014" name="Genome Biol. Evol.">
        <title>Pangenome evidence for extensive interdomain horizontal transfer affecting lineage core and shell genes in uncultured planktonic thaumarchaeota and euryarchaeota.</title>
        <authorList>
            <person name="Deschamps P."/>
            <person name="Zivanovic Y."/>
            <person name="Moreira D."/>
            <person name="Rodriguez-Valera F."/>
            <person name="Lopez-Garcia P."/>
        </authorList>
    </citation>
    <scope>NUCLEOTIDE SEQUENCE</scope>
</reference>
<name>A0A075GNE6_9ARCH</name>
<dbReference type="EMBL" id="KF900676">
    <property type="protein sequence ID" value="AIF03313.1"/>
    <property type="molecule type" value="Genomic_DNA"/>
</dbReference>
<proteinExistence type="predicted"/>
<evidence type="ECO:0000313" key="1">
    <source>
        <dbReference type="EMBL" id="AIF03313.1"/>
    </source>
</evidence>
<dbReference type="AlphaFoldDB" id="A0A075GNE6"/>
<accession>A0A075GNE6</accession>
<sequence>MKSKPARRRDGKTADVASEAAIKSWITRRKNARKEGHKEGKKKRVMLVIDESLFERFNYWRDIAGDPTLTDGIRRAMLDYIRQEKSVATHQQKEKDGGSRH</sequence>
<protein>
    <recommendedName>
        <fullName evidence="2">CopG family transcriptional regulator</fullName>
    </recommendedName>
</protein>
<organism evidence="1">
    <name type="scientific">uncultured marine thaumarchaeote KM3_163_G06</name>
    <dbReference type="NCBI Taxonomy" id="1456034"/>
    <lineage>
        <taxon>Archaea</taxon>
        <taxon>Nitrososphaerota</taxon>
        <taxon>environmental samples</taxon>
    </lineage>
</organism>